<proteinExistence type="predicted"/>
<keyword evidence="2" id="KW-1185">Reference proteome</keyword>
<sequence length="80" mass="9286">MWPAERAQALASTPNYLASIRPLRCTFSLNWEAGVLMIVLCRRWYPFIKHFARGKSLATHHVGQGRFRRVLPSQAISYKR</sequence>
<evidence type="ECO:0000313" key="1">
    <source>
        <dbReference type="EMBL" id="CAB0009223.1"/>
    </source>
</evidence>
<dbReference type="AlphaFoldDB" id="A0A6H5H1I9"/>
<dbReference type="Proteomes" id="UP000479000">
    <property type="component" value="Unassembled WGS sequence"/>
</dbReference>
<dbReference type="EMBL" id="CADCXU010021613">
    <property type="protein sequence ID" value="CAB0009223.1"/>
    <property type="molecule type" value="Genomic_DNA"/>
</dbReference>
<reference evidence="1 2" key="1">
    <citation type="submission" date="2020-02" db="EMBL/GenBank/DDBJ databases">
        <authorList>
            <person name="Ferguson B K."/>
        </authorList>
    </citation>
    <scope>NUCLEOTIDE SEQUENCE [LARGE SCALE GENOMIC DNA]</scope>
</reference>
<accession>A0A6H5H1I9</accession>
<protein>
    <submittedName>
        <fullName evidence="1">Uncharacterized protein</fullName>
    </submittedName>
</protein>
<evidence type="ECO:0000313" key="2">
    <source>
        <dbReference type="Proteomes" id="UP000479000"/>
    </source>
</evidence>
<name>A0A6H5H1I9_9HEMI</name>
<gene>
    <name evidence="1" type="ORF">NTEN_LOCUS14388</name>
</gene>
<organism evidence="1 2">
    <name type="scientific">Nesidiocoris tenuis</name>
    <dbReference type="NCBI Taxonomy" id="355587"/>
    <lineage>
        <taxon>Eukaryota</taxon>
        <taxon>Metazoa</taxon>
        <taxon>Ecdysozoa</taxon>
        <taxon>Arthropoda</taxon>
        <taxon>Hexapoda</taxon>
        <taxon>Insecta</taxon>
        <taxon>Pterygota</taxon>
        <taxon>Neoptera</taxon>
        <taxon>Paraneoptera</taxon>
        <taxon>Hemiptera</taxon>
        <taxon>Heteroptera</taxon>
        <taxon>Panheteroptera</taxon>
        <taxon>Cimicomorpha</taxon>
        <taxon>Miridae</taxon>
        <taxon>Dicyphina</taxon>
        <taxon>Nesidiocoris</taxon>
    </lineage>
</organism>
<feature type="non-terminal residue" evidence="1">
    <location>
        <position position="80"/>
    </location>
</feature>